<gene>
    <name evidence="1" type="ORF">H0185_05655</name>
</gene>
<organism evidence="1 2">
    <name type="scientific">Mesobacillus maritimus</name>
    <dbReference type="NCBI Taxonomy" id="1643336"/>
    <lineage>
        <taxon>Bacteria</taxon>
        <taxon>Bacillati</taxon>
        <taxon>Bacillota</taxon>
        <taxon>Bacilli</taxon>
        <taxon>Bacillales</taxon>
        <taxon>Bacillaceae</taxon>
        <taxon>Mesobacillus</taxon>
    </lineage>
</organism>
<dbReference type="Proteomes" id="UP000769780">
    <property type="component" value="Unassembled WGS sequence"/>
</dbReference>
<accession>A0ABS7K201</accession>
<dbReference type="EMBL" id="JACWFH010000008">
    <property type="protein sequence ID" value="MBY0096289.1"/>
    <property type="molecule type" value="Genomic_DNA"/>
</dbReference>
<reference evidence="1 2" key="1">
    <citation type="submission" date="2020-07" db="EMBL/GenBank/DDBJ databases">
        <title>Fungal Genomes of the International Space Station.</title>
        <authorList>
            <person name="Seuylemezian A."/>
            <person name="Singh N.K."/>
            <person name="Wood J."/>
            <person name="Venkateswaran K."/>
        </authorList>
    </citation>
    <scope>NUCLEOTIDE SEQUENCE [LARGE SCALE GENOMIC DNA]</scope>
    <source>
        <strain evidence="1 2">PL-B2</strain>
    </source>
</reference>
<evidence type="ECO:0000313" key="2">
    <source>
        <dbReference type="Proteomes" id="UP000769780"/>
    </source>
</evidence>
<evidence type="ECO:0000313" key="1">
    <source>
        <dbReference type="EMBL" id="MBY0096289.1"/>
    </source>
</evidence>
<protein>
    <submittedName>
        <fullName evidence="1">YrzI family small protein</fullName>
    </submittedName>
</protein>
<keyword evidence="2" id="KW-1185">Reference proteome</keyword>
<proteinExistence type="predicted"/>
<sequence>MTLNILFFTITLKRREQSLEDEMHNQVVENLFEESRSHVRSYTMKNPL</sequence>
<dbReference type="RefSeq" id="WP_221872061.1">
    <property type="nucleotide sequence ID" value="NZ_JACWFH010000008.1"/>
</dbReference>
<comment type="caution">
    <text evidence="1">The sequence shown here is derived from an EMBL/GenBank/DDBJ whole genome shotgun (WGS) entry which is preliminary data.</text>
</comment>
<name>A0ABS7K201_9BACI</name>
<dbReference type="Pfam" id="PF09501">
    <property type="entry name" value="Bac_small_YrzI"/>
    <property type="match status" value="1"/>
</dbReference>
<dbReference type="InterPro" id="IPR012655">
    <property type="entry name" value="YrzI"/>
</dbReference>